<dbReference type="Proteomes" id="UP000799428">
    <property type="component" value="Unassembled WGS sequence"/>
</dbReference>
<proteinExistence type="predicted"/>
<name>A0A6G1JRE2_9PLEO</name>
<dbReference type="EMBL" id="MU005789">
    <property type="protein sequence ID" value="KAF2703176.1"/>
    <property type="molecule type" value="Genomic_DNA"/>
</dbReference>
<keyword evidence="2" id="KW-1185">Reference proteome</keyword>
<feature type="non-terminal residue" evidence="1">
    <location>
        <position position="1"/>
    </location>
</feature>
<gene>
    <name evidence="1" type="ORF">K504DRAFT_393078</name>
</gene>
<reference evidence="1" key="1">
    <citation type="journal article" date="2020" name="Stud. Mycol.">
        <title>101 Dothideomycetes genomes: a test case for predicting lifestyles and emergence of pathogens.</title>
        <authorList>
            <person name="Haridas S."/>
            <person name="Albert R."/>
            <person name="Binder M."/>
            <person name="Bloem J."/>
            <person name="Labutti K."/>
            <person name="Salamov A."/>
            <person name="Andreopoulos B."/>
            <person name="Baker S."/>
            <person name="Barry K."/>
            <person name="Bills G."/>
            <person name="Bluhm B."/>
            <person name="Cannon C."/>
            <person name="Castanera R."/>
            <person name="Culley D."/>
            <person name="Daum C."/>
            <person name="Ezra D."/>
            <person name="Gonzalez J."/>
            <person name="Henrissat B."/>
            <person name="Kuo A."/>
            <person name="Liang C."/>
            <person name="Lipzen A."/>
            <person name="Lutzoni F."/>
            <person name="Magnuson J."/>
            <person name="Mondo S."/>
            <person name="Nolan M."/>
            <person name="Ohm R."/>
            <person name="Pangilinan J."/>
            <person name="Park H.-J."/>
            <person name="Ramirez L."/>
            <person name="Alfaro M."/>
            <person name="Sun H."/>
            <person name="Tritt A."/>
            <person name="Yoshinaga Y."/>
            <person name="Zwiers L.-H."/>
            <person name="Turgeon B."/>
            <person name="Goodwin S."/>
            <person name="Spatafora J."/>
            <person name="Crous P."/>
            <person name="Grigoriev I."/>
        </authorList>
    </citation>
    <scope>NUCLEOTIDE SEQUENCE</scope>
    <source>
        <strain evidence="1">CBS 279.74</strain>
    </source>
</reference>
<protein>
    <recommendedName>
        <fullName evidence="3">RNA ligase/cyclic nucleotide phosphodiesterase</fullName>
    </recommendedName>
</protein>
<accession>A0A6G1JRE2</accession>
<evidence type="ECO:0000313" key="2">
    <source>
        <dbReference type="Proteomes" id="UP000799428"/>
    </source>
</evidence>
<sequence>FSFPALAVGPPSKRNWYKELLDHPDCPVKVREAYQSLREEHITIQIEKFISTIVNPVTPGQALIKHLERQPVETNPVMSSDDRDSQPVNCLVIWARPPPRVRHFIQVLQERIESLVGDDVHLIPEVTTYISPFIELSHRHPVNHMRSVVHQIGSSRIQNILDLSSRLASKPKFVSPQLGFDDLGIAVNVLPAEHDAYTYHHLRSDVHALAIESGVSIDMCYAAPSAHVTLERFVGSAFFDRKEKLRDGINSALESNMVWSVVDNASLELELGYLKYGRGTEKADILGQVKS</sequence>
<dbReference type="SUPFAM" id="SSF55144">
    <property type="entry name" value="LigT-like"/>
    <property type="match status" value="1"/>
</dbReference>
<evidence type="ECO:0000313" key="1">
    <source>
        <dbReference type="EMBL" id="KAF2703176.1"/>
    </source>
</evidence>
<dbReference type="OrthoDB" id="2967263at2759"/>
<organism evidence="1 2">
    <name type="scientific">Pleomassaria siparia CBS 279.74</name>
    <dbReference type="NCBI Taxonomy" id="1314801"/>
    <lineage>
        <taxon>Eukaryota</taxon>
        <taxon>Fungi</taxon>
        <taxon>Dikarya</taxon>
        <taxon>Ascomycota</taxon>
        <taxon>Pezizomycotina</taxon>
        <taxon>Dothideomycetes</taxon>
        <taxon>Pleosporomycetidae</taxon>
        <taxon>Pleosporales</taxon>
        <taxon>Pleomassariaceae</taxon>
        <taxon>Pleomassaria</taxon>
    </lineage>
</organism>
<evidence type="ECO:0008006" key="3">
    <source>
        <dbReference type="Google" id="ProtNLM"/>
    </source>
</evidence>
<dbReference type="InterPro" id="IPR009097">
    <property type="entry name" value="Cyclic_Pdiesterase"/>
</dbReference>
<dbReference type="AlphaFoldDB" id="A0A6G1JRE2"/>